<sequence length="98" mass="9951">MSLLAALSAIRTRKTVLAAISATMIAGGLGLPNTASAKPFPYYGYGYGYGAAALAGGLALGAIAASAASAGTGDCVIERRRLVDQDGFVYVRSVRVCY</sequence>
<proteinExistence type="predicted"/>
<reference evidence="2 3" key="1">
    <citation type="submission" date="2019-07" db="EMBL/GenBank/DDBJ databases">
        <title>Whole genome shotgun sequence of Methylobacterium haplocladii NBRC 107714.</title>
        <authorList>
            <person name="Hosoyama A."/>
            <person name="Uohara A."/>
            <person name="Ohji S."/>
            <person name="Ichikawa N."/>
        </authorList>
    </citation>
    <scope>NUCLEOTIDE SEQUENCE [LARGE SCALE GENOMIC DNA]</scope>
    <source>
        <strain evidence="2 3">NBRC 107714</strain>
    </source>
</reference>
<feature type="transmembrane region" description="Helical" evidence="1">
    <location>
        <begin position="47"/>
        <end position="71"/>
    </location>
</feature>
<dbReference type="Proteomes" id="UP000321258">
    <property type="component" value="Unassembled WGS sequence"/>
</dbReference>
<evidence type="ECO:0000256" key="1">
    <source>
        <dbReference type="SAM" id="Phobius"/>
    </source>
</evidence>
<keyword evidence="1" id="KW-0812">Transmembrane</keyword>
<evidence type="ECO:0000313" key="3">
    <source>
        <dbReference type="Proteomes" id="UP000321258"/>
    </source>
</evidence>
<keyword evidence="1" id="KW-1133">Transmembrane helix</keyword>
<protein>
    <recommendedName>
        <fullName evidence="4">Transmembrane protein</fullName>
    </recommendedName>
</protein>
<evidence type="ECO:0008006" key="4">
    <source>
        <dbReference type="Google" id="ProtNLM"/>
    </source>
</evidence>
<dbReference type="AlphaFoldDB" id="A0A512ILW6"/>
<keyword evidence="1" id="KW-0472">Membrane</keyword>
<keyword evidence="3" id="KW-1185">Reference proteome</keyword>
<evidence type="ECO:0000313" key="2">
    <source>
        <dbReference type="EMBL" id="GEO98665.1"/>
    </source>
</evidence>
<organism evidence="2 3">
    <name type="scientific">Methylobacterium haplocladii</name>
    <dbReference type="NCBI Taxonomy" id="1176176"/>
    <lineage>
        <taxon>Bacteria</taxon>
        <taxon>Pseudomonadati</taxon>
        <taxon>Pseudomonadota</taxon>
        <taxon>Alphaproteobacteria</taxon>
        <taxon>Hyphomicrobiales</taxon>
        <taxon>Methylobacteriaceae</taxon>
        <taxon>Methylobacterium</taxon>
    </lineage>
</organism>
<gene>
    <name evidence="2" type="ORF">MHA02_10530</name>
</gene>
<comment type="caution">
    <text evidence="2">The sequence shown here is derived from an EMBL/GenBank/DDBJ whole genome shotgun (WGS) entry which is preliminary data.</text>
</comment>
<name>A0A512ILW6_9HYPH</name>
<dbReference type="RefSeq" id="WP_147077275.1">
    <property type="nucleotide sequence ID" value="NZ_BJZT01000008.1"/>
</dbReference>
<accession>A0A512ILW6</accession>
<dbReference type="EMBL" id="BJZT01000008">
    <property type="protein sequence ID" value="GEO98665.1"/>
    <property type="molecule type" value="Genomic_DNA"/>
</dbReference>